<dbReference type="EMBL" id="GGMS01017832">
    <property type="protein sequence ID" value="MBY87035.1"/>
    <property type="molecule type" value="Transcribed_RNA"/>
</dbReference>
<accession>A0A2S2RAL9</accession>
<sequence length="105" mass="11837">MYMYGCPFPLKLFPGSPLPALIDVVVCRRRYPREPVTSRGRYFQDVRILLMPARPSLANPPPTLGPSLWTTVELLNRFRFSPFIFSPTPVRIKSGAFACAIARAP</sequence>
<dbReference type="AlphaFoldDB" id="A0A2S2RAL9"/>
<gene>
    <name evidence="1" type="ORF">g.185708</name>
</gene>
<proteinExistence type="predicted"/>
<protein>
    <submittedName>
        <fullName evidence="1">Uncharacterized protein</fullName>
    </submittedName>
</protein>
<name>A0A2S2RAL9_9HEMI</name>
<organism evidence="1">
    <name type="scientific">Sipha flava</name>
    <name type="common">yellow sugarcane aphid</name>
    <dbReference type="NCBI Taxonomy" id="143950"/>
    <lineage>
        <taxon>Eukaryota</taxon>
        <taxon>Metazoa</taxon>
        <taxon>Ecdysozoa</taxon>
        <taxon>Arthropoda</taxon>
        <taxon>Hexapoda</taxon>
        <taxon>Insecta</taxon>
        <taxon>Pterygota</taxon>
        <taxon>Neoptera</taxon>
        <taxon>Paraneoptera</taxon>
        <taxon>Hemiptera</taxon>
        <taxon>Sternorrhyncha</taxon>
        <taxon>Aphidomorpha</taxon>
        <taxon>Aphidoidea</taxon>
        <taxon>Aphididae</taxon>
        <taxon>Sipha</taxon>
    </lineage>
</organism>
<evidence type="ECO:0000313" key="1">
    <source>
        <dbReference type="EMBL" id="MBY87035.1"/>
    </source>
</evidence>
<reference evidence="1" key="1">
    <citation type="submission" date="2018-04" db="EMBL/GenBank/DDBJ databases">
        <title>Transcriptome assembly of Sipha flava.</title>
        <authorList>
            <person name="Scully E.D."/>
            <person name="Geib S.M."/>
            <person name="Palmer N.A."/>
            <person name="Koch K."/>
            <person name="Bradshaw J."/>
            <person name="Heng-Moss T."/>
            <person name="Sarath G."/>
        </authorList>
    </citation>
    <scope>NUCLEOTIDE SEQUENCE</scope>
</reference>